<proteinExistence type="predicted"/>
<dbReference type="Proteomes" id="UP000177369">
    <property type="component" value="Unassembled WGS sequence"/>
</dbReference>
<dbReference type="STRING" id="1797714.A3D04_02110"/>
<evidence type="ECO:0000313" key="2">
    <source>
        <dbReference type="Proteomes" id="UP000177369"/>
    </source>
</evidence>
<name>A0A1F5GCA5_9BACT</name>
<dbReference type="AlphaFoldDB" id="A0A1F5GCA5"/>
<protein>
    <submittedName>
        <fullName evidence="1">Uncharacterized protein</fullName>
    </submittedName>
</protein>
<gene>
    <name evidence="1" type="ORF">A3D04_02110</name>
</gene>
<evidence type="ECO:0000313" key="1">
    <source>
        <dbReference type="EMBL" id="OGD89476.1"/>
    </source>
</evidence>
<dbReference type="EMBL" id="MFBD01000002">
    <property type="protein sequence ID" value="OGD89476.1"/>
    <property type="molecule type" value="Genomic_DNA"/>
</dbReference>
<organism evidence="1 2">
    <name type="scientific">Candidatus Curtissbacteria bacterium RIFCSPHIGHO2_02_FULL_40_16b</name>
    <dbReference type="NCBI Taxonomy" id="1797714"/>
    <lineage>
        <taxon>Bacteria</taxon>
        <taxon>Candidatus Curtissiibacteriota</taxon>
    </lineage>
</organism>
<reference evidence="1 2" key="1">
    <citation type="journal article" date="2016" name="Nat. Commun.">
        <title>Thousands of microbial genomes shed light on interconnected biogeochemical processes in an aquifer system.</title>
        <authorList>
            <person name="Anantharaman K."/>
            <person name="Brown C.T."/>
            <person name="Hug L.A."/>
            <person name="Sharon I."/>
            <person name="Castelle C.J."/>
            <person name="Probst A.J."/>
            <person name="Thomas B.C."/>
            <person name="Singh A."/>
            <person name="Wilkins M.J."/>
            <person name="Karaoz U."/>
            <person name="Brodie E.L."/>
            <person name="Williams K.H."/>
            <person name="Hubbard S.S."/>
            <person name="Banfield J.F."/>
        </authorList>
    </citation>
    <scope>NUCLEOTIDE SEQUENCE [LARGE SCALE GENOMIC DNA]</scope>
</reference>
<accession>A0A1F5GCA5</accession>
<sequence>MRGYKKTLEIMRNLIFDFYSERKNSGIHAGDEANSERRSENHGLQAVGIYLWKFKNHGIIN</sequence>
<comment type="caution">
    <text evidence="1">The sequence shown here is derived from an EMBL/GenBank/DDBJ whole genome shotgun (WGS) entry which is preliminary data.</text>
</comment>